<dbReference type="KEGG" id="rgu:A4W93_28825"/>
<keyword evidence="2" id="KW-1185">Reference proteome</keyword>
<accession>A0A1W6LH67</accession>
<sequence length="361" mass="38496">MRWVVLGVAGSKRTRGLRDACERVGRPAPVLVAWRDWLRDPACLAAALSAPCVFKVEPPGDDAEVHHALVARGAERLGRPVPPPAEPGELAGTDLWFAGFSDAMDRLAATLAQAPGARPVNPPADILAMTDKLECQQRLQAAGVPVPRLLGPVADHAAFVARLDAAGLDRGWLKARFGSSAAGVVAFRRNRRGQVSATTSAHLVHGGGGAPRLFNVKRVRSYHRPDEVRRVMDLVAAQGAYAEAWVPKPRAGAGHFDLRLLALRGAPAHRVARIGERTVTNLHLDSRRADPADLLDVSEIRLAEDTVRRAAAVFGGSGVIGFDLVVHGPRAHVLEANAFGDLLPGLRWGGRDPWDAALEAA</sequence>
<dbReference type="AlphaFoldDB" id="A0A1W6LH67"/>
<protein>
    <submittedName>
        <fullName evidence="1">Uncharacterized protein</fullName>
    </submittedName>
</protein>
<dbReference type="Proteomes" id="UP000193427">
    <property type="component" value="Chromosome"/>
</dbReference>
<dbReference type="InterPro" id="IPR047778">
    <property type="entry name" value="STM4014-like"/>
</dbReference>
<dbReference type="EMBL" id="CP015118">
    <property type="protein sequence ID" value="ARN23579.1"/>
    <property type="molecule type" value="Genomic_DNA"/>
</dbReference>
<dbReference type="SUPFAM" id="SSF56059">
    <property type="entry name" value="Glutathione synthetase ATP-binding domain-like"/>
    <property type="match status" value="1"/>
</dbReference>
<evidence type="ECO:0000313" key="1">
    <source>
        <dbReference type="EMBL" id="ARN23579.1"/>
    </source>
</evidence>
<dbReference type="NCBIfam" id="NF038074">
    <property type="entry name" value="fam_STM4014"/>
    <property type="match status" value="1"/>
</dbReference>
<dbReference type="STRING" id="946333.A4W93_28825"/>
<gene>
    <name evidence="1" type="ORF">A4W93_28825</name>
</gene>
<proteinExistence type="predicted"/>
<evidence type="ECO:0000313" key="2">
    <source>
        <dbReference type="Proteomes" id="UP000193427"/>
    </source>
</evidence>
<organism evidence="1 2">
    <name type="scientific">Piscinibacter gummiphilus</name>
    <dbReference type="NCBI Taxonomy" id="946333"/>
    <lineage>
        <taxon>Bacteria</taxon>
        <taxon>Pseudomonadati</taxon>
        <taxon>Pseudomonadota</taxon>
        <taxon>Betaproteobacteria</taxon>
        <taxon>Burkholderiales</taxon>
        <taxon>Sphaerotilaceae</taxon>
        <taxon>Piscinibacter</taxon>
    </lineage>
</organism>
<name>A0A1W6LH67_9BURK</name>
<reference evidence="1 2" key="1">
    <citation type="submission" date="2016-04" db="EMBL/GenBank/DDBJ databases">
        <title>Complete genome sequence of natural rubber-degrading, novel Gram-negative bacterium, Rhizobacter gummiphilus strain NS21.</title>
        <authorList>
            <person name="Tabata M."/>
            <person name="Kasai D."/>
            <person name="Fukuda M."/>
        </authorList>
    </citation>
    <scope>NUCLEOTIDE SEQUENCE [LARGE SCALE GENOMIC DNA]</scope>
    <source>
        <strain evidence="1 2">NS21</strain>
    </source>
</reference>